<feature type="compositionally biased region" description="Basic and acidic residues" evidence="1">
    <location>
        <begin position="128"/>
        <end position="146"/>
    </location>
</feature>
<feature type="compositionally biased region" description="Polar residues" evidence="1">
    <location>
        <begin position="171"/>
        <end position="185"/>
    </location>
</feature>
<dbReference type="Proteomes" id="UP001189429">
    <property type="component" value="Unassembled WGS sequence"/>
</dbReference>
<accession>A0ABN9T0S2</accession>
<feature type="region of interest" description="Disordered" evidence="1">
    <location>
        <begin position="19"/>
        <end position="39"/>
    </location>
</feature>
<sequence length="205" mass="22619">MYGSVALLTLRRLVGLHGEPSKRRLPHAGSPSPPQRQDRAYECPWHATLRMPHLRTDLAALALMRVQKRTLVSRRHVPPLNNTADASSSRGGAAQVLKAKRKERRAARALLAKKKGRCSEATSRRGASRHDEQSPRSGVDKQPRGGEEEEEEEEEEEKEKEEGEEPRVSDATAQCSRPTLRTSRTLGGPYVDAGCQVAADTVSTL</sequence>
<evidence type="ECO:0000313" key="2">
    <source>
        <dbReference type="EMBL" id="CAK0838533.1"/>
    </source>
</evidence>
<feature type="compositionally biased region" description="Polar residues" evidence="1">
    <location>
        <begin position="80"/>
        <end position="90"/>
    </location>
</feature>
<reference evidence="2" key="1">
    <citation type="submission" date="2023-10" db="EMBL/GenBank/DDBJ databases">
        <authorList>
            <person name="Chen Y."/>
            <person name="Shah S."/>
            <person name="Dougan E. K."/>
            <person name="Thang M."/>
            <person name="Chan C."/>
        </authorList>
    </citation>
    <scope>NUCLEOTIDE SEQUENCE [LARGE SCALE GENOMIC DNA]</scope>
</reference>
<gene>
    <name evidence="2" type="ORF">PCOR1329_LOCUS34466</name>
</gene>
<dbReference type="EMBL" id="CAUYUJ010014230">
    <property type="protein sequence ID" value="CAK0838533.1"/>
    <property type="molecule type" value="Genomic_DNA"/>
</dbReference>
<feature type="compositionally biased region" description="Basic residues" evidence="1">
    <location>
        <begin position="98"/>
        <end position="116"/>
    </location>
</feature>
<proteinExistence type="predicted"/>
<name>A0ABN9T0S2_9DINO</name>
<organism evidence="2 3">
    <name type="scientific">Prorocentrum cordatum</name>
    <dbReference type="NCBI Taxonomy" id="2364126"/>
    <lineage>
        <taxon>Eukaryota</taxon>
        <taxon>Sar</taxon>
        <taxon>Alveolata</taxon>
        <taxon>Dinophyceae</taxon>
        <taxon>Prorocentrales</taxon>
        <taxon>Prorocentraceae</taxon>
        <taxon>Prorocentrum</taxon>
    </lineage>
</organism>
<evidence type="ECO:0000313" key="3">
    <source>
        <dbReference type="Proteomes" id="UP001189429"/>
    </source>
</evidence>
<feature type="region of interest" description="Disordered" evidence="1">
    <location>
        <begin position="74"/>
        <end position="205"/>
    </location>
</feature>
<comment type="caution">
    <text evidence="2">The sequence shown here is derived from an EMBL/GenBank/DDBJ whole genome shotgun (WGS) entry which is preliminary data.</text>
</comment>
<keyword evidence="3" id="KW-1185">Reference proteome</keyword>
<feature type="compositionally biased region" description="Acidic residues" evidence="1">
    <location>
        <begin position="147"/>
        <end position="164"/>
    </location>
</feature>
<protein>
    <submittedName>
        <fullName evidence="2">Uncharacterized protein</fullName>
    </submittedName>
</protein>
<evidence type="ECO:0000256" key="1">
    <source>
        <dbReference type="SAM" id="MobiDB-lite"/>
    </source>
</evidence>